<gene>
    <name evidence="6" type="ORF">FNH04_01050</name>
</gene>
<dbReference type="SUPFAM" id="SSF52777">
    <property type="entry name" value="CoA-dependent acyltransferases"/>
    <property type="match status" value="2"/>
</dbReference>
<dbReference type="Proteomes" id="UP000326979">
    <property type="component" value="Unassembled WGS sequence"/>
</dbReference>
<dbReference type="GO" id="GO:0009366">
    <property type="term" value="C:enterobactin synthetase complex"/>
    <property type="evidence" value="ECO:0007669"/>
    <property type="project" value="TreeGrafter"/>
</dbReference>
<keyword evidence="2" id="KW-0596">Phosphopantetheine</keyword>
<feature type="region of interest" description="Disordered" evidence="4">
    <location>
        <begin position="1"/>
        <end position="33"/>
    </location>
</feature>
<dbReference type="OrthoDB" id="3494848at2"/>
<evidence type="ECO:0000259" key="5">
    <source>
        <dbReference type="PROSITE" id="PS50075"/>
    </source>
</evidence>
<dbReference type="PANTHER" id="PTHR45527">
    <property type="entry name" value="NONRIBOSOMAL PEPTIDE SYNTHETASE"/>
    <property type="match status" value="1"/>
</dbReference>
<feature type="domain" description="Carrier" evidence="5">
    <location>
        <begin position="543"/>
        <end position="619"/>
    </location>
</feature>
<feature type="compositionally biased region" description="Basic and acidic residues" evidence="4">
    <location>
        <begin position="1683"/>
        <end position="1694"/>
    </location>
</feature>
<dbReference type="InterPro" id="IPR006162">
    <property type="entry name" value="Ppantetheine_attach_site"/>
</dbReference>
<keyword evidence="7" id="KW-1185">Reference proteome</keyword>
<dbReference type="InterPro" id="IPR023213">
    <property type="entry name" value="CAT-like_dom_sf"/>
</dbReference>
<dbReference type="GO" id="GO:0047527">
    <property type="term" value="F:2,3-dihydroxybenzoate-serine ligase activity"/>
    <property type="evidence" value="ECO:0007669"/>
    <property type="project" value="TreeGrafter"/>
</dbReference>
<dbReference type="Gene3D" id="3.40.50.12780">
    <property type="entry name" value="N-terminal domain of ligase-like"/>
    <property type="match status" value="2"/>
</dbReference>
<proteinExistence type="predicted"/>
<organism evidence="6 7">
    <name type="scientific">Streptomyces phyllanthi</name>
    <dbReference type="NCBI Taxonomy" id="1803180"/>
    <lineage>
        <taxon>Bacteria</taxon>
        <taxon>Bacillati</taxon>
        <taxon>Actinomycetota</taxon>
        <taxon>Actinomycetes</taxon>
        <taxon>Kitasatosporales</taxon>
        <taxon>Streptomycetaceae</taxon>
        <taxon>Streptomyces</taxon>
    </lineage>
</organism>
<evidence type="ECO:0000313" key="6">
    <source>
        <dbReference type="EMBL" id="MPY38597.1"/>
    </source>
</evidence>
<comment type="caution">
    <text evidence="6">The sequence shown here is derived from an EMBL/GenBank/DDBJ whole genome shotgun (WGS) entry which is preliminary data.</text>
</comment>
<dbReference type="InterPro" id="IPR036736">
    <property type="entry name" value="ACP-like_sf"/>
</dbReference>
<dbReference type="GO" id="GO:0005829">
    <property type="term" value="C:cytosol"/>
    <property type="evidence" value="ECO:0007669"/>
    <property type="project" value="TreeGrafter"/>
</dbReference>
<dbReference type="GO" id="GO:0008610">
    <property type="term" value="P:lipid biosynthetic process"/>
    <property type="evidence" value="ECO:0007669"/>
    <property type="project" value="UniProtKB-ARBA"/>
</dbReference>
<name>A0A5N8VTN2_9ACTN</name>
<dbReference type="Gene3D" id="3.30.559.10">
    <property type="entry name" value="Chloramphenicol acetyltransferase-like domain"/>
    <property type="match status" value="1"/>
</dbReference>
<feature type="region of interest" description="Disordered" evidence="4">
    <location>
        <begin position="1660"/>
        <end position="1719"/>
    </location>
</feature>
<evidence type="ECO:0000256" key="1">
    <source>
        <dbReference type="ARBA" id="ARBA00001957"/>
    </source>
</evidence>
<dbReference type="PROSITE" id="PS50075">
    <property type="entry name" value="CARRIER"/>
    <property type="match status" value="2"/>
</dbReference>
<dbReference type="PROSITE" id="PS00012">
    <property type="entry name" value="PHOSPHOPANTETHEINE"/>
    <property type="match status" value="1"/>
</dbReference>
<keyword evidence="3" id="KW-0597">Phosphoprotein</keyword>
<dbReference type="Pfam" id="PF13193">
    <property type="entry name" value="AMP-binding_C"/>
    <property type="match status" value="1"/>
</dbReference>
<sequence>MRMDDSTSDANGAILRGPDRECSAPSGVPGLIRDVSTATPESIALVDDRGPVTYAEMETASDAVARLLIEAGGRPGDIAAVCVPRGRHLIFALLGALKAGMPYLPLAPEDPQERRSGILRSSKARFALITGESANSLGRWEDSARTALRVDTLPVSCGAAAPQEWLPPLRVPDEHPAYVLFTSGSTGEPKGAVVPSVALCNRLLWMREAYGFSPSDRILQKTPVTFDVSGWELWGPLIAGATEVLLAPEAHRDPGEIVESIRGHEVTICHFVPSMLEEFLRWPGAESCDSLRAVVCSGEALTPGLVRRFRSVLRAELHNLYGPTEAAIDVTAWECPRQVEDLDTVLIGGPIDNCTLVIVDEDMRPVTDGGVGQLAIGGVPLALGYLNRDDLTEASFVPAPAWCPVPRLYLTGDLVRRHGDALEYLGRKDHQVKIRGQRVELRETEDVLRDVDAVRDAAVVAAPGSDGALAVCAFVVPMAGITADDELWRSLRERVAAALPEAFVPAAFVAAESIPLTSSGKQNQRALKELARERLAGPGPGRRPPDSSADELLACWGEAVGALPEDESTGFLDAGGHSLAAARLAGRILGRWDVRIPLSAFLRDNVSLAQLRSRLPATAAPRRPKAVGRATDGITPVSPEQRRLWLWQQLFPESPAYNVVGVLRVEGDIDPFVLRGACADLIARHESLRTVIERSPSGELRQRVMPPSEPEWFTERTLEVETPAAVREFTTGIAGRPFAPDRLPRMAVGLLRSGAEGTVETSRVVLSVDHLISDQRSLDLLQRDLADLYLARIAGTGQDLQKAVQFGDALAMEPAEEERLAARSAADLAFWREWLAGVPQRLELPHRKPRTGLPDHAGAEVVVDFGRRTSSELDQVCRDERITVATLAMSALARVLTAWTKQRSVLVGVPMSGRETDEQHEAVGFFMRTVPVRLDIPGEADTRALFRPVAESILTASEHMAPTFEEIVAQVAAERSPEVHPLFQVWFNDLTQATPPTGFGGATARAEDVESRWSLFDLGLYLSRGPNGGYRMRLVYATDFWDAETAHDFMAGCREAVLSLVAAEPPAEHRLARGAAARRTCADLVRAVLRRAEREPGRPALVSGGDTVTYGGLASWVRRVGSLVRERTDPRRPVAVLARRDAGLAAAILGTWHAGRPVLLVDATAPAAWREQVLSAADAALVLVMGPETVPGFPCERVDGTAVSACDPDPEQSEFAPDAPGHLLVTSGTSGRPAVVVLPADALPEPLEWYGTELGLGDDDVFCLTTPAAHDPVLRTLVLPLTLGARVHIPRPGQVERPEDHLGLLEECGATILHLTPSQAGILSAVRGRRVLPSVRSVVCHGELLHAALAEAISALAPHAGVLNLYGTTETPQASSLHRRHRPDPSRSLSEGRSGVPVGRGTPYRSLEVVADAGRTALVGEVGELVVVGRGLALGYLGEPARGGTTPVADGVRRYATGDLAYRDRHGEVTVVGRADRQVSIGGYRIELGEVEGAIARLPGVTRCAVATDPRHPDGLIAWIAGSGLGTDEQLALELARIVPRWQQPARWIRMPDLPVTHNGKADVTALLRRLEEQHATRSVKVTSLPSEDLTRLIVDRARALCPDGGTLTPDTVFFDAGLTSMTLFQLFNGLTSVDGLTLSLADVFRFGTARALAAHLTSDPHPTTVIPPPRRTHSAAAAAGERGARRAVREALRRRTQHPAVDRGTGPTEQKGHRNSEQ</sequence>
<dbReference type="InterPro" id="IPR001242">
    <property type="entry name" value="Condensation_dom"/>
</dbReference>
<dbReference type="GO" id="GO:0009239">
    <property type="term" value="P:enterobactin biosynthetic process"/>
    <property type="evidence" value="ECO:0007669"/>
    <property type="project" value="TreeGrafter"/>
</dbReference>
<reference evidence="6 7" key="1">
    <citation type="submission" date="2019-07" db="EMBL/GenBank/DDBJ databases">
        <title>New species of Amycolatopsis and Streptomyces.</title>
        <authorList>
            <person name="Duangmal K."/>
            <person name="Teo W.F.A."/>
            <person name="Lipun K."/>
        </authorList>
    </citation>
    <scope>NUCLEOTIDE SEQUENCE [LARGE SCALE GENOMIC DNA]</scope>
    <source>
        <strain evidence="6 7">TISTR 2346</strain>
    </source>
</reference>
<dbReference type="Pfam" id="PF00668">
    <property type="entry name" value="Condensation"/>
    <property type="match status" value="1"/>
</dbReference>
<evidence type="ECO:0000256" key="3">
    <source>
        <dbReference type="ARBA" id="ARBA00022553"/>
    </source>
</evidence>
<dbReference type="FunFam" id="3.40.50.980:FF:000002">
    <property type="entry name" value="Enterobactin synthetase component F"/>
    <property type="match status" value="1"/>
</dbReference>
<dbReference type="InterPro" id="IPR042099">
    <property type="entry name" value="ANL_N_sf"/>
</dbReference>
<dbReference type="SUPFAM" id="SSF47336">
    <property type="entry name" value="ACP-like"/>
    <property type="match status" value="2"/>
</dbReference>
<dbReference type="Gene3D" id="3.30.559.30">
    <property type="entry name" value="Nonribosomal peptide synthetase, condensation domain"/>
    <property type="match status" value="1"/>
</dbReference>
<dbReference type="NCBIfam" id="TIGR01733">
    <property type="entry name" value="AA-adenyl-dom"/>
    <property type="match status" value="1"/>
</dbReference>
<dbReference type="Pfam" id="PF00501">
    <property type="entry name" value="AMP-binding"/>
    <property type="match status" value="2"/>
</dbReference>
<dbReference type="InterPro" id="IPR010071">
    <property type="entry name" value="AA_adenyl_dom"/>
</dbReference>
<dbReference type="InterPro" id="IPR020806">
    <property type="entry name" value="PKS_PP-bd"/>
</dbReference>
<protein>
    <submittedName>
        <fullName evidence="6">Amino acid adenylation domain-containing protein</fullName>
    </submittedName>
</protein>
<evidence type="ECO:0000256" key="4">
    <source>
        <dbReference type="SAM" id="MobiDB-lite"/>
    </source>
</evidence>
<feature type="region of interest" description="Disordered" evidence="4">
    <location>
        <begin position="1371"/>
        <end position="1400"/>
    </location>
</feature>
<feature type="domain" description="Carrier" evidence="5">
    <location>
        <begin position="1584"/>
        <end position="1661"/>
    </location>
</feature>
<accession>A0A5N8VTN2</accession>
<dbReference type="SUPFAM" id="SSF56801">
    <property type="entry name" value="Acetyl-CoA synthetase-like"/>
    <property type="match status" value="2"/>
</dbReference>
<dbReference type="Pfam" id="PF00550">
    <property type="entry name" value="PP-binding"/>
    <property type="match status" value="2"/>
</dbReference>
<comment type="cofactor">
    <cofactor evidence="1">
        <name>pantetheine 4'-phosphate</name>
        <dbReference type="ChEBI" id="CHEBI:47942"/>
    </cofactor>
</comment>
<dbReference type="PROSITE" id="PS00455">
    <property type="entry name" value="AMP_BINDING"/>
    <property type="match status" value="1"/>
</dbReference>
<evidence type="ECO:0000256" key="2">
    <source>
        <dbReference type="ARBA" id="ARBA00022450"/>
    </source>
</evidence>
<dbReference type="InterPro" id="IPR045851">
    <property type="entry name" value="AMP-bd_C_sf"/>
</dbReference>
<dbReference type="Gene3D" id="3.30.300.30">
    <property type="match status" value="2"/>
</dbReference>
<dbReference type="GO" id="GO:0043041">
    <property type="term" value="P:amino acid activation for nonribosomal peptide biosynthetic process"/>
    <property type="evidence" value="ECO:0007669"/>
    <property type="project" value="TreeGrafter"/>
</dbReference>
<dbReference type="InterPro" id="IPR009081">
    <property type="entry name" value="PP-bd_ACP"/>
</dbReference>
<dbReference type="EMBL" id="VJZE01000003">
    <property type="protein sequence ID" value="MPY38597.1"/>
    <property type="molecule type" value="Genomic_DNA"/>
</dbReference>
<dbReference type="InterPro" id="IPR025110">
    <property type="entry name" value="AMP-bd_C"/>
</dbReference>
<dbReference type="PANTHER" id="PTHR45527:SF1">
    <property type="entry name" value="FATTY ACID SYNTHASE"/>
    <property type="match status" value="1"/>
</dbReference>
<dbReference type="GO" id="GO:0031177">
    <property type="term" value="F:phosphopantetheine binding"/>
    <property type="evidence" value="ECO:0007669"/>
    <property type="project" value="InterPro"/>
</dbReference>
<dbReference type="InterPro" id="IPR000873">
    <property type="entry name" value="AMP-dep_synth/lig_dom"/>
</dbReference>
<dbReference type="Gene3D" id="1.10.1200.10">
    <property type="entry name" value="ACP-like"/>
    <property type="match status" value="2"/>
</dbReference>
<dbReference type="SMART" id="SM00823">
    <property type="entry name" value="PKS_PP"/>
    <property type="match status" value="2"/>
</dbReference>
<dbReference type="InterPro" id="IPR020845">
    <property type="entry name" value="AMP-binding_CS"/>
</dbReference>
<evidence type="ECO:0000313" key="7">
    <source>
        <dbReference type="Proteomes" id="UP000326979"/>
    </source>
</evidence>